<evidence type="ECO:0000313" key="1">
    <source>
        <dbReference type="EMBL" id="GGA98610.1"/>
    </source>
</evidence>
<keyword evidence="2" id="KW-1185">Reference proteome</keyword>
<accession>A0A916SFQ0</accession>
<reference evidence="1" key="1">
    <citation type="journal article" date="2014" name="Int. J. Syst. Evol. Microbiol.">
        <title>Complete genome sequence of Corynebacterium casei LMG S-19264T (=DSM 44701T), isolated from a smear-ripened cheese.</title>
        <authorList>
            <consortium name="US DOE Joint Genome Institute (JGI-PGF)"/>
            <person name="Walter F."/>
            <person name="Albersmeier A."/>
            <person name="Kalinowski J."/>
            <person name="Ruckert C."/>
        </authorList>
    </citation>
    <scope>NUCLEOTIDE SEQUENCE</scope>
    <source>
        <strain evidence="1">CGMCC 1.15082</strain>
    </source>
</reference>
<sequence>MNSDCFTWHADQDDVYDGAQCGATILTQPPSAFNKNQPYGFTMKGGSLTLQTAPVGEDTGTSWAPEASIGSKAVTFNIESGTFVYNCAGGSLSIGNDLGLVPNVNFRVTGNCSLNALGILGQKSLIFETPCTQIDIHDSGNVSMSGEFVGGGFNVNIGDTGTMRINADRLGQTASKYMLVSGAPVTGHTLLMTTLGRAFPTPDPAISFSHTTMVCKSSSRTRLETTSMSLEVSNIYAGENATVEIACDTMTVDNSSFFTLSQGSATATIIFPQTPNPEGWKLPFNPEECPKGMFNFITKEGLNIGSFRFSADSAFASSYYYQKMQNADLIAIDGEVWANSPINGWTVTYVFNNSHLVISLRKSRDSAE</sequence>
<comment type="caution">
    <text evidence="1">The sequence shown here is derived from an EMBL/GenBank/DDBJ whole genome shotgun (WGS) entry which is preliminary data.</text>
</comment>
<gene>
    <name evidence="1" type="ORF">GCM10011491_28580</name>
</gene>
<evidence type="ECO:0000313" key="2">
    <source>
        <dbReference type="Proteomes" id="UP000646478"/>
    </source>
</evidence>
<dbReference type="Proteomes" id="UP000646478">
    <property type="component" value="Unassembled WGS sequence"/>
</dbReference>
<reference evidence="1" key="2">
    <citation type="submission" date="2020-09" db="EMBL/GenBank/DDBJ databases">
        <authorList>
            <person name="Sun Q."/>
            <person name="Zhou Y."/>
        </authorList>
    </citation>
    <scope>NUCLEOTIDE SEQUENCE</scope>
    <source>
        <strain evidence="1">CGMCC 1.15082</strain>
    </source>
</reference>
<organism evidence="1 2">
    <name type="scientific">Brucella endophytica</name>
    <dbReference type="NCBI Taxonomy" id="1963359"/>
    <lineage>
        <taxon>Bacteria</taxon>
        <taxon>Pseudomonadati</taxon>
        <taxon>Pseudomonadota</taxon>
        <taxon>Alphaproteobacteria</taxon>
        <taxon>Hyphomicrobiales</taxon>
        <taxon>Brucellaceae</taxon>
        <taxon>Brucella/Ochrobactrum group</taxon>
        <taxon>Brucella</taxon>
    </lineage>
</organism>
<dbReference type="AlphaFoldDB" id="A0A916SFQ0"/>
<protein>
    <submittedName>
        <fullName evidence="1">Uncharacterized protein</fullName>
    </submittedName>
</protein>
<name>A0A916SFQ0_9HYPH</name>
<dbReference type="EMBL" id="BMHH01000011">
    <property type="protein sequence ID" value="GGA98610.1"/>
    <property type="molecule type" value="Genomic_DNA"/>
</dbReference>
<proteinExistence type="predicted"/>
<dbReference type="RefSeq" id="WP_188824871.1">
    <property type="nucleotide sequence ID" value="NZ_BMHH01000011.1"/>
</dbReference>